<dbReference type="InterPro" id="IPR004111">
    <property type="entry name" value="Repressor_TetR_C"/>
</dbReference>
<dbReference type="AlphaFoldDB" id="A0A7H1N042"/>
<dbReference type="GO" id="GO:0003700">
    <property type="term" value="F:DNA-binding transcription factor activity"/>
    <property type="evidence" value="ECO:0007669"/>
    <property type="project" value="TreeGrafter"/>
</dbReference>
<evidence type="ECO:0000313" key="8">
    <source>
        <dbReference type="EMBL" id="QNT69078.1"/>
    </source>
</evidence>
<accession>A0A7H1N042</accession>
<sequence length="219" mass="23760">MPTARAKPKRGMDRQAIVEAAFAMIAEAGEADFSLRKLASRVGVDPMTVLYHVKSKDELLRAVADMALATIELPAAAGEWRADLRRVAVAYRDLARRHPRVFPLHFRYYATGPADYRLGETVYAALVRAGLSDAQASRLGLAFYTFILGFALSQISGLVGPASVDEVLELEALAAEKFPITRRLIPAFVDFNADLAFTEAIDAVLDGIARQAAAMPSPP</sequence>
<feature type="DNA-binding region" description="H-T-H motif" evidence="6">
    <location>
        <begin position="34"/>
        <end position="53"/>
    </location>
</feature>
<keyword evidence="2" id="KW-0678">Repressor</keyword>
<evidence type="ECO:0000256" key="1">
    <source>
        <dbReference type="ARBA" id="ARBA00002856"/>
    </source>
</evidence>
<reference evidence="8 9" key="1">
    <citation type="submission" date="2020-05" db="EMBL/GenBank/DDBJ databases">
        <title>Complete closed genome sequence of Defluviicoccus vanus.</title>
        <authorList>
            <person name="Bessarab I."/>
            <person name="Arumugam K."/>
            <person name="Maszenan A.M."/>
            <person name="Seviour R.J."/>
            <person name="Williams R.B."/>
        </authorList>
    </citation>
    <scope>NUCLEOTIDE SEQUENCE [LARGE SCALE GENOMIC DNA]</scope>
    <source>
        <strain evidence="8 9">Ben 114</strain>
    </source>
</reference>
<evidence type="ECO:0000256" key="3">
    <source>
        <dbReference type="ARBA" id="ARBA00023015"/>
    </source>
</evidence>
<dbReference type="GO" id="GO:0045892">
    <property type="term" value="P:negative regulation of DNA-templated transcription"/>
    <property type="evidence" value="ECO:0007669"/>
    <property type="project" value="InterPro"/>
</dbReference>
<dbReference type="PRINTS" id="PR00455">
    <property type="entry name" value="HTHTETR"/>
</dbReference>
<evidence type="ECO:0000313" key="9">
    <source>
        <dbReference type="Proteomes" id="UP000516369"/>
    </source>
</evidence>
<evidence type="ECO:0000256" key="4">
    <source>
        <dbReference type="ARBA" id="ARBA00023125"/>
    </source>
</evidence>
<dbReference type="RefSeq" id="WP_190262591.1">
    <property type="nucleotide sequence ID" value="NZ_CP053923.1"/>
</dbReference>
<evidence type="ECO:0000256" key="5">
    <source>
        <dbReference type="ARBA" id="ARBA00023163"/>
    </source>
</evidence>
<dbReference type="PANTHER" id="PTHR30055">
    <property type="entry name" value="HTH-TYPE TRANSCRIPTIONAL REGULATOR RUTR"/>
    <property type="match status" value="1"/>
</dbReference>
<dbReference type="GO" id="GO:0046677">
    <property type="term" value="P:response to antibiotic"/>
    <property type="evidence" value="ECO:0007669"/>
    <property type="project" value="InterPro"/>
</dbReference>
<feature type="domain" description="HTH tetR-type" evidence="7">
    <location>
        <begin position="11"/>
        <end position="71"/>
    </location>
</feature>
<dbReference type="SUPFAM" id="SSF48498">
    <property type="entry name" value="Tetracyclin repressor-like, C-terminal domain"/>
    <property type="match status" value="1"/>
</dbReference>
<keyword evidence="3" id="KW-0805">Transcription regulation</keyword>
<keyword evidence="4 6" id="KW-0238">DNA-binding</keyword>
<dbReference type="Pfam" id="PF00440">
    <property type="entry name" value="TetR_N"/>
    <property type="match status" value="1"/>
</dbReference>
<dbReference type="SUPFAM" id="SSF46689">
    <property type="entry name" value="Homeodomain-like"/>
    <property type="match status" value="1"/>
</dbReference>
<keyword evidence="5" id="KW-0804">Transcription</keyword>
<dbReference type="PRINTS" id="PR00400">
    <property type="entry name" value="TETREPRESSOR"/>
</dbReference>
<dbReference type="Gene3D" id="1.10.357.10">
    <property type="entry name" value="Tetracycline Repressor, domain 2"/>
    <property type="match status" value="1"/>
</dbReference>
<name>A0A7H1N042_9PROT</name>
<dbReference type="Proteomes" id="UP000516369">
    <property type="component" value="Chromosome"/>
</dbReference>
<proteinExistence type="predicted"/>
<dbReference type="Gene3D" id="1.10.10.60">
    <property type="entry name" value="Homeodomain-like"/>
    <property type="match status" value="1"/>
</dbReference>
<evidence type="ECO:0000259" key="7">
    <source>
        <dbReference type="PROSITE" id="PS50977"/>
    </source>
</evidence>
<gene>
    <name evidence="8" type="ORF">HQ394_06565</name>
</gene>
<dbReference type="InterPro" id="IPR009057">
    <property type="entry name" value="Homeodomain-like_sf"/>
</dbReference>
<organism evidence="8 9">
    <name type="scientific">Defluviicoccus vanus</name>
    <dbReference type="NCBI Taxonomy" id="111831"/>
    <lineage>
        <taxon>Bacteria</taxon>
        <taxon>Pseudomonadati</taxon>
        <taxon>Pseudomonadota</taxon>
        <taxon>Alphaproteobacteria</taxon>
        <taxon>Rhodospirillales</taxon>
        <taxon>Rhodospirillaceae</taxon>
        <taxon>Defluviicoccus</taxon>
    </lineage>
</organism>
<keyword evidence="9" id="KW-1185">Reference proteome</keyword>
<comment type="function">
    <text evidence="1">TetR is the repressor of the tetracycline resistance element; its N-terminal region forms a helix-turn-helix structure and binds DNA. Binding of tetracycline to TetR reduces the repressor affinity for the tetracycline resistance gene (tetA) promoter operator sites.</text>
</comment>
<dbReference type="PANTHER" id="PTHR30055:SF151">
    <property type="entry name" value="TRANSCRIPTIONAL REGULATORY PROTEIN"/>
    <property type="match status" value="1"/>
</dbReference>
<dbReference type="EMBL" id="CP053923">
    <property type="protein sequence ID" value="QNT69078.1"/>
    <property type="molecule type" value="Genomic_DNA"/>
</dbReference>
<evidence type="ECO:0000256" key="2">
    <source>
        <dbReference type="ARBA" id="ARBA00022491"/>
    </source>
</evidence>
<dbReference type="InterPro" id="IPR050109">
    <property type="entry name" value="HTH-type_TetR-like_transc_reg"/>
</dbReference>
<dbReference type="GO" id="GO:0000976">
    <property type="term" value="F:transcription cis-regulatory region binding"/>
    <property type="evidence" value="ECO:0007669"/>
    <property type="project" value="TreeGrafter"/>
</dbReference>
<evidence type="ECO:0000256" key="6">
    <source>
        <dbReference type="PROSITE-ProRule" id="PRU00335"/>
    </source>
</evidence>
<dbReference type="Pfam" id="PF02909">
    <property type="entry name" value="TetR_C_1"/>
    <property type="match status" value="1"/>
</dbReference>
<protein>
    <submittedName>
        <fullName evidence="8">TetR/AcrR family transcriptional regulator</fullName>
    </submittedName>
</protein>
<dbReference type="InterPro" id="IPR003012">
    <property type="entry name" value="Tet_transcr_reg_TetR"/>
</dbReference>
<dbReference type="KEGG" id="dvn:HQ394_06565"/>
<dbReference type="InterPro" id="IPR036271">
    <property type="entry name" value="Tet_transcr_reg_TetR-rel_C_sf"/>
</dbReference>
<dbReference type="PROSITE" id="PS50977">
    <property type="entry name" value="HTH_TETR_2"/>
    <property type="match status" value="1"/>
</dbReference>
<dbReference type="InterPro" id="IPR001647">
    <property type="entry name" value="HTH_TetR"/>
</dbReference>